<dbReference type="InterPro" id="IPR000152">
    <property type="entry name" value="EGF-type_Asp/Asn_hydroxyl_site"/>
</dbReference>
<dbReference type="GeneID" id="106163207"/>
<dbReference type="AlphaFoldDB" id="A0A1S3IE91"/>
<evidence type="ECO:0000259" key="6">
    <source>
        <dbReference type="PROSITE" id="PS50026"/>
    </source>
</evidence>
<evidence type="ECO:0000256" key="4">
    <source>
        <dbReference type="ARBA" id="ARBA00023157"/>
    </source>
</evidence>
<evidence type="ECO:0000256" key="5">
    <source>
        <dbReference type="PROSITE-ProRule" id="PRU00076"/>
    </source>
</evidence>
<proteinExistence type="predicted"/>
<dbReference type="Pfam" id="PF12947">
    <property type="entry name" value="EGF_3"/>
    <property type="match status" value="1"/>
</dbReference>
<dbReference type="PANTHER" id="PTHR24034">
    <property type="entry name" value="EGF-LIKE DOMAIN-CONTAINING PROTEIN"/>
    <property type="match status" value="1"/>
</dbReference>
<keyword evidence="1 5" id="KW-0245">EGF-like domain</keyword>
<dbReference type="PANTHER" id="PTHR24034:SF89">
    <property type="entry name" value="COMPLEMENT COMPONENT C1Q RECEPTOR"/>
    <property type="match status" value="1"/>
</dbReference>
<evidence type="ECO:0000313" key="7">
    <source>
        <dbReference type="Proteomes" id="UP000085678"/>
    </source>
</evidence>
<dbReference type="PROSITE" id="PS50026">
    <property type="entry name" value="EGF_3"/>
    <property type="match status" value="1"/>
</dbReference>
<keyword evidence="7" id="KW-1185">Reference proteome</keyword>
<dbReference type="Gene3D" id="2.10.25.10">
    <property type="entry name" value="Laminin"/>
    <property type="match status" value="3"/>
</dbReference>
<dbReference type="InterPro" id="IPR050751">
    <property type="entry name" value="ECM_structural_protein"/>
</dbReference>
<keyword evidence="2" id="KW-0732">Signal</keyword>
<dbReference type="InParanoid" id="A0A1S3IE91"/>
<dbReference type="OrthoDB" id="10045365at2759"/>
<dbReference type="PROSITE" id="PS00010">
    <property type="entry name" value="ASX_HYDROXYL"/>
    <property type="match status" value="1"/>
</dbReference>
<dbReference type="Proteomes" id="UP000085678">
    <property type="component" value="Unplaced"/>
</dbReference>
<keyword evidence="4" id="KW-1015">Disulfide bond</keyword>
<evidence type="ECO:0000256" key="1">
    <source>
        <dbReference type="ARBA" id="ARBA00022536"/>
    </source>
</evidence>
<dbReference type="CDD" id="cd00054">
    <property type="entry name" value="EGF_CA"/>
    <property type="match status" value="1"/>
</dbReference>
<dbReference type="SMART" id="SM00179">
    <property type="entry name" value="EGF_CA"/>
    <property type="match status" value="1"/>
</dbReference>
<feature type="domain" description="EGF-like" evidence="6">
    <location>
        <begin position="103"/>
        <end position="143"/>
    </location>
</feature>
<sequence>MEVTAVRDSEKPMALFRNILLVSKCQIGNGGCSDFCHEDRKGEVVCSCPANMIVGSDQKTCKTSCTINNAGCSHFCNDTDHGAVCDCPPNLKLGSNNKLCDVNVNECKTVPNLCSSNASCINTFGSYKCECKPGFNGDGQQCVVEKWSDPSTKRCLCRVRAEISETSIGPILYEFPTLIYGFSNVWVEEANASSPVPVTDRYPGFYSTRRRRQLTIPDLYTCLKVLRECPADCERLSKLTLGDAGLGKKFSVQNSAGVDAKKTLGQISCERFGHDIAPPGKRVVTFYKPPRA</sequence>
<dbReference type="STRING" id="7574.A0A1S3IE91"/>
<evidence type="ECO:0000256" key="2">
    <source>
        <dbReference type="ARBA" id="ARBA00022729"/>
    </source>
</evidence>
<dbReference type="InterPro" id="IPR001881">
    <property type="entry name" value="EGF-like_Ca-bd_dom"/>
</dbReference>
<dbReference type="InterPro" id="IPR018097">
    <property type="entry name" value="EGF_Ca-bd_CS"/>
</dbReference>
<keyword evidence="3" id="KW-0677">Repeat</keyword>
<protein>
    <submittedName>
        <fullName evidence="8">Fibulin-1 isoform X1</fullName>
    </submittedName>
</protein>
<dbReference type="SUPFAM" id="SSF57184">
    <property type="entry name" value="Growth factor receptor domain"/>
    <property type="match status" value="1"/>
</dbReference>
<dbReference type="InterPro" id="IPR000742">
    <property type="entry name" value="EGF"/>
</dbReference>
<name>A0A1S3IE91_LINAN</name>
<dbReference type="PROSITE" id="PS01187">
    <property type="entry name" value="EGF_CA"/>
    <property type="match status" value="1"/>
</dbReference>
<dbReference type="InterPro" id="IPR009030">
    <property type="entry name" value="Growth_fac_rcpt_cys_sf"/>
</dbReference>
<comment type="caution">
    <text evidence="5">Lacks conserved residue(s) required for the propagation of feature annotation.</text>
</comment>
<accession>A0A1S3IE91</accession>
<organism evidence="7 8">
    <name type="scientific">Lingula anatina</name>
    <name type="common">Brachiopod</name>
    <name type="synonym">Lingula unguis</name>
    <dbReference type="NCBI Taxonomy" id="7574"/>
    <lineage>
        <taxon>Eukaryota</taxon>
        <taxon>Metazoa</taxon>
        <taxon>Spiralia</taxon>
        <taxon>Lophotrochozoa</taxon>
        <taxon>Brachiopoda</taxon>
        <taxon>Linguliformea</taxon>
        <taxon>Lingulata</taxon>
        <taxon>Lingulida</taxon>
        <taxon>Linguloidea</taxon>
        <taxon>Lingulidae</taxon>
        <taxon>Lingula</taxon>
    </lineage>
</organism>
<dbReference type="KEGG" id="lak:106163207"/>
<reference evidence="8" key="1">
    <citation type="submission" date="2025-08" db="UniProtKB">
        <authorList>
            <consortium name="RefSeq"/>
        </authorList>
    </citation>
    <scope>IDENTIFICATION</scope>
    <source>
        <tissue evidence="8">Gonads</tissue>
    </source>
</reference>
<dbReference type="PROSITE" id="PS01186">
    <property type="entry name" value="EGF_2"/>
    <property type="match status" value="1"/>
</dbReference>
<dbReference type="SMART" id="SM00181">
    <property type="entry name" value="EGF"/>
    <property type="match status" value="3"/>
</dbReference>
<gene>
    <name evidence="8" type="primary">LOC106163207</name>
</gene>
<dbReference type="InterPro" id="IPR024731">
    <property type="entry name" value="NELL2-like_EGF"/>
</dbReference>
<dbReference type="RefSeq" id="XP_013396176.1">
    <property type="nucleotide sequence ID" value="XM_013540722.1"/>
</dbReference>
<evidence type="ECO:0000313" key="8">
    <source>
        <dbReference type="RefSeq" id="XP_013396176.1"/>
    </source>
</evidence>
<dbReference type="GO" id="GO:0005509">
    <property type="term" value="F:calcium ion binding"/>
    <property type="evidence" value="ECO:0007669"/>
    <property type="project" value="InterPro"/>
</dbReference>
<dbReference type="FunFam" id="2.10.25.10:FF:000038">
    <property type="entry name" value="Fibrillin 2"/>
    <property type="match status" value="1"/>
</dbReference>
<evidence type="ECO:0000256" key="3">
    <source>
        <dbReference type="ARBA" id="ARBA00022737"/>
    </source>
</evidence>
<dbReference type="Pfam" id="PF14670">
    <property type="entry name" value="FXa_inhibition"/>
    <property type="match status" value="1"/>
</dbReference>